<dbReference type="EMBL" id="CP000463">
    <property type="protein sequence ID" value="ABJ06603.1"/>
    <property type="molecule type" value="Genomic_DNA"/>
</dbReference>
<dbReference type="KEGG" id="rpe:RPE_2666"/>
<gene>
    <name evidence="1" type="ordered locus">RPE_2666</name>
</gene>
<dbReference type="Pfam" id="PF05137">
    <property type="entry name" value="PilN"/>
    <property type="match status" value="1"/>
</dbReference>
<evidence type="ECO:0000313" key="1">
    <source>
        <dbReference type="EMBL" id="ABJ06603.1"/>
    </source>
</evidence>
<dbReference type="InterPro" id="IPR052534">
    <property type="entry name" value="Extracell_DNA_Util/SecSys_Comp"/>
</dbReference>
<name>Q07N81_RHOP5</name>
<protein>
    <submittedName>
        <fullName evidence="1">Fimbrial assembly family protein</fullName>
    </submittedName>
</protein>
<dbReference type="STRING" id="316055.RPE_2666"/>
<sequence>MLKFVTDAVRWLIDALTDAMLALVDHYAKRPTFRIAIADSNAVLDALGNPIGRLIGAVEPLQWQPQDLPARLAGASIDIELPRSWTWRRSLPPIASENVAYLNTFVSHQIERISPWRFCDVYYRVISRPIANDPAKLAVEVGIVPKQYVDAVLGAVRPLGGRVELVTSPEPDRETLRISVGAQADRLRRHLRRATEIALAVSVLLLAGWSGAIQWRMAELQTALVDLDRTIADRKAAIAASRSATDSGGAALLRTKRAARPYVVELLDALSAALPDHAFLIDFRFEKDEIRISGISTRAPELVATLERSGRFADVKFISATTRLDDGRADHFQLQMRADARAVP</sequence>
<dbReference type="InterPro" id="IPR007813">
    <property type="entry name" value="PilN"/>
</dbReference>
<proteinExistence type="predicted"/>
<organism evidence="1">
    <name type="scientific">Rhodopseudomonas palustris (strain BisA53)</name>
    <dbReference type="NCBI Taxonomy" id="316055"/>
    <lineage>
        <taxon>Bacteria</taxon>
        <taxon>Pseudomonadati</taxon>
        <taxon>Pseudomonadota</taxon>
        <taxon>Alphaproteobacteria</taxon>
        <taxon>Hyphomicrobiales</taxon>
        <taxon>Nitrobacteraceae</taxon>
        <taxon>Rhodopseudomonas</taxon>
    </lineage>
</organism>
<dbReference type="AlphaFoldDB" id="Q07N81"/>
<dbReference type="PANTHER" id="PTHR40278">
    <property type="entry name" value="DNA UTILIZATION PROTEIN HOFN"/>
    <property type="match status" value="1"/>
</dbReference>
<dbReference type="PANTHER" id="PTHR40278:SF1">
    <property type="entry name" value="DNA UTILIZATION PROTEIN HOFN"/>
    <property type="match status" value="1"/>
</dbReference>
<dbReference type="OrthoDB" id="8196557at2"/>
<accession>Q07N81</accession>
<dbReference type="eggNOG" id="COG3166">
    <property type="taxonomic scope" value="Bacteria"/>
</dbReference>
<reference evidence="1" key="1">
    <citation type="submission" date="2006-09" db="EMBL/GenBank/DDBJ databases">
        <title>Complete sequence of Rhodopseudomonas palustris BisA53.</title>
        <authorList>
            <consortium name="US DOE Joint Genome Institute"/>
            <person name="Copeland A."/>
            <person name="Lucas S."/>
            <person name="Lapidus A."/>
            <person name="Barry K."/>
            <person name="Detter J.C."/>
            <person name="Glavina del Rio T."/>
            <person name="Hammon N."/>
            <person name="Israni S."/>
            <person name="Dalin E."/>
            <person name="Tice H."/>
            <person name="Pitluck S."/>
            <person name="Chain P."/>
            <person name="Malfatti S."/>
            <person name="Shin M."/>
            <person name="Vergez L."/>
            <person name="Schmutz J."/>
            <person name="Larimer F."/>
            <person name="Land M."/>
            <person name="Hauser L."/>
            <person name="Pelletier D.A."/>
            <person name="Kyrpides N."/>
            <person name="Kim E."/>
            <person name="Harwood C.S."/>
            <person name="Oda Y."/>
            <person name="Richardson P."/>
        </authorList>
    </citation>
    <scope>NUCLEOTIDE SEQUENCE [LARGE SCALE GENOMIC DNA]</scope>
    <source>
        <strain evidence="1">BisA53</strain>
    </source>
</reference>
<dbReference type="HOGENOM" id="CLU_806269_0_0_5"/>